<dbReference type="AlphaFoldDB" id="A0A518B6T7"/>
<sequence length="64" mass="7088">MQTDKLPRQLSQPKPTLETEPSVPICKFVHEISALRSCGGLPNHGRFPHAHGQRGHGTQESFSQ</sequence>
<name>A0A518B6T7_9BACT</name>
<evidence type="ECO:0000313" key="3">
    <source>
        <dbReference type="Proteomes" id="UP000317093"/>
    </source>
</evidence>
<proteinExistence type="predicted"/>
<evidence type="ECO:0000256" key="1">
    <source>
        <dbReference type="SAM" id="MobiDB-lite"/>
    </source>
</evidence>
<feature type="region of interest" description="Disordered" evidence="1">
    <location>
        <begin position="39"/>
        <end position="64"/>
    </location>
</feature>
<organism evidence="2 3">
    <name type="scientific">Kolteria novifilia</name>
    <dbReference type="NCBI Taxonomy" id="2527975"/>
    <lineage>
        <taxon>Bacteria</taxon>
        <taxon>Pseudomonadati</taxon>
        <taxon>Planctomycetota</taxon>
        <taxon>Planctomycetia</taxon>
        <taxon>Kolteriales</taxon>
        <taxon>Kolteriaceae</taxon>
        <taxon>Kolteria</taxon>
    </lineage>
</organism>
<dbReference type="EMBL" id="CP036279">
    <property type="protein sequence ID" value="QDU62671.1"/>
    <property type="molecule type" value="Genomic_DNA"/>
</dbReference>
<keyword evidence="3" id="KW-1185">Reference proteome</keyword>
<gene>
    <name evidence="2" type="ORF">Pan216_35380</name>
</gene>
<dbReference type="Proteomes" id="UP000317093">
    <property type="component" value="Chromosome"/>
</dbReference>
<feature type="region of interest" description="Disordered" evidence="1">
    <location>
        <begin position="1"/>
        <end position="21"/>
    </location>
</feature>
<feature type="compositionally biased region" description="Polar residues" evidence="1">
    <location>
        <begin position="1"/>
        <end position="14"/>
    </location>
</feature>
<accession>A0A518B6T7</accession>
<dbReference type="KEGG" id="knv:Pan216_35380"/>
<evidence type="ECO:0000313" key="2">
    <source>
        <dbReference type="EMBL" id="QDU62671.1"/>
    </source>
</evidence>
<reference evidence="2 3" key="1">
    <citation type="submission" date="2019-02" db="EMBL/GenBank/DDBJ databases">
        <title>Deep-cultivation of Planctomycetes and their phenomic and genomic characterization uncovers novel biology.</title>
        <authorList>
            <person name="Wiegand S."/>
            <person name="Jogler M."/>
            <person name="Boedeker C."/>
            <person name="Pinto D."/>
            <person name="Vollmers J."/>
            <person name="Rivas-Marin E."/>
            <person name="Kohn T."/>
            <person name="Peeters S.H."/>
            <person name="Heuer A."/>
            <person name="Rast P."/>
            <person name="Oberbeckmann S."/>
            <person name="Bunk B."/>
            <person name="Jeske O."/>
            <person name="Meyerdierks A."/>
            <person name="Storesund J.E."/>
            <person name="Kallscheuer N."/>
            <person name="Luecker S."/>
            <person name="Lage O.M."/>
            <person name="Pohl T."/>
            <person name="Merkel B.J."/>
            <person name="Hornburger P."/>
            <person name="Mueller R.-W."/>
            <person name="Bruemmer F."/>
            <person name="Labrenz M."/>
            <person name="Spormann A.M."/>
            <person name="Op den Camp H."/>
            <person name="Overmann J."/>
            <person name="Amann R."/>
            <person name="Jetten M.S.M."/>
            <person name="Mascher T."/>
            <person name="Medema M.H."/>
            <person name="Devos D.P."/>
            <person name="Kaster A.-K."/>
            <person name="Ovreas L."/>
            <person name="Rohde M."/>
            <person name="Galperin M.Y."/>
            <person name="Jogler C."/>
        </authorList>
    </citation>
    <scope>NUCLEOTIDE SEQUENCE [LARGE SCALE GENOMIC DNA]</scope>
    <source>
        <strain evidence="2 3">Pan216</strain>
    </source>
</reference>
<protein>
    <submittedName>
        <fullName evidence="2">Uncharacterized protein</fullName>
    </submittedName>
</protein>